<feature type="domain" description="GFO/IDH/MocA-like oxidoreductase" evidence="2">
    <location>
        <begin position="128"/>
        <end position="251"/>
    </location>
</feature>
<dbReference type="InterPro" id="IPR036291">
    <property type="entry name" value="NAD(P)-bd_dom_sf"/>
</dbReference>
<evidence type="ECO:0000259" key="1">
    <source>
        <dbReference type="Pfam" id="PF01408"/>
    </source>
</evidence>
<dbReference type="InterPro" id="IPR051450">
    <property type="entry name" value="Gfo/Idh/MocA_Oxidoreductases"/>
</dbReference>
<dbReference type="AlphaFoldDB" id="A0A7W7YFY5"/>
<dbReference type="Pfam" id="PF22725">
    <property type="entry name" value="GFO_IDH_MocA_C3"/>
    <property type="match status" value="1"/>
</dbReference>
<dbReference type="InterPro" id="IPR055170">
    <property type="entry name" value="GFO_IDH_MocA-like_dom"/>
</dbReference>
<dbReference type="InterPro" id="IPR000683">
    <property type="entry name" value="Gfo/Idh/MocA-like_OxRdtase_N"/>
</dbReference>
<proteinExistence type="predicted"/>
<sequence length="332" mass="36173">MSAPTLHLLVIGLGSAGKRHARNLRALGCTVSGFDPRADRQQEAAAEGPLAATYGNLDEALKTTAFDGFVIASPPSFHVDQIIAAGAGGRWILCEKPLSIDAASCRKLEASGAKVLLGYTYRWWPPVAEFRRRLQSGEIGAVRHIRFVMSAHLADWHPWERYQDFFMASKEQGGGALLDESHFLDLLLWFAGKPQSVMASVDKISDLDISADDNVDVIASFGGGLKANLHLDLIGRPHQRHIIAVGETGTLMWSYEENAVKLSRTGELKWEDQTFTCERNEMFMGAAQELLELIRGTRTAPSCSLADGIAALEVVDACRQSAAQGQSIRIPS</sequence>
<keyword evidence="4" id="KW-1185">Reference proteome</keyword>
<dbReference type="Gene3D" id="3.30.360.10">
    <property type="entry name" value="Dihydrodipicolinate Reductase, domain 2"/>
    <property type="match status" value="1"/>
</dbReference>
<comment type="caution">
    <text evidence="3">The sequence shown here is derived from an EMBL/GenBank/DDBJ whole genome shotgun (WGS) entry which is preliminary data.</text>
</comment>
<dbReference type="PANTHER" id="PTHR43377:SF1">
    <property type="entry name" value="BILIVERDIN REDUCTASE A"/>
    <property type="match status" value="1"/>
</dbReference>
<dbReference type="RefSeq" id="WP_184343669.1">
    <property type="nucleotide sequence ID" value="NZ_JACHIG010000014.1"/>
</dbReference>
<evidence type="ECO:0000313" key="4">
    <source>
        <dbReference type="Proteomes" id="UP000590740"/>
    </source>
</evidence>
<dbReference type="PANTHER" id="PTHR43377">
    <property type="entry name" value="BILIVERDIN REDUCTASE A"/>
    <property type="match status" value="1"/>
</dbReference>
<dbReference type="GO" id="GO:0000166">
    <property type="term" value="F:nucleotide binding"/>
    <property type="evidence" value="ECO:0007669"/>
    <property type="project" value="InterPro"/>
</dbReference>
<dbReference type="SUPFAM" id="SSF51735">
    <property type="entry name" value="NAD(P)-binding Rossmann-fold domains"/>
    <property type="match status" value="1"/>
</dbReference>
<organism evidence="3 4">
    <name type="scientific">Prosthecobacter vanneervenii</name>
    <dbReference type="NCBI Taxonomy" id="48466"/>
    <lineage>
        <taxon>Bacteria</taxon>
        <taxon>Pseudomonadati</taxon>
        <taxon>Verrucomicrobiota</taxon>
        <taxon>Verrucomicrobiia</taxon>
        <taxon>Verrucomicrobiales</taxon>
        <taxon>Verrucomicrobiaceae</taxon>
        <taxon>Prosthecobacter</taxon>
    </lineage>
</organism>
<gene>
    <name evidence="3" type="ORF">HNQ65_004769</name>
</gene>
<accession>A0A7W7YFY5</accession>
<reference evidence="3 4" key="1">
    <citation type="submission" date="2020-08" db="EMBL/GenBank/DDBJ databases">
        <title>Genomic Encyclopedia of Type Strains, Phase IV (KMG-IV): sequencing the most valuable type-strain genomes for metagenomic binning, comparative biology and taxonomic classification.</title>
        <authorList>
            <person name="Goeker M."/>
        </authorList>
    </citation>
    <scope>NUCLEOTIDE SEQUENCE [LARGE SCALE GENOMIC DNA]</scope>
    <source>
        <strain evidence="3 4">DSM 12252</strain>
    </source>
</reference>
<feature type="domain" description="Gfo/Idh/MocA-like oxidoreductase N-terminal" evidence="1">
    <location>
        <begin position="7"/>
        <end position="109"/>
    </location>
</feature>
<dbReference type="Gene3D" id="3.40.50.720">
    <property type="entry name" value="NAD(P)-binding Rossmann-like Domain"/>
    <property type="match status" value="1"/>
</dbReference>
<protein>
    <submittedName>
        <fullName evidence="3">Putative dehydrogenase</fullName>
    </submittedName>
</protein>
<evidence type="ECO:0000259" key="2">
    <source>
        <dbReference type="Pfam" id="PF22725"/>
    </source>
</evidence>
<dbReference type="SUPFAM" id="SSF55347">
    <property type="entry name" value="Glyceraldehyde-3-phosphate dehydrogenase-like, C-terminal domain"/>
    <property type="match status" value="1"/>
</dbReference>
<name>A0A7W7YFY5_9BACT</name>
<dbReference type="EMBL" id="JACHIG010000014">
    <property type="protein sequence ID" value="MBB5035160.1"/>
    <property type="molecule type" value="Genomic_DNA"/>
</dbReference>
<evidence type="ECO:0000313" key="3">
    <source>
        <dbReference type="EMBL" id="MBB5035160.1"/>
    </source>
</evidence>
<dbReference type="Proteomes" id="UP000590740">
    <property type="component" value="Unassembled WGS sequence"/>
</dbReference>
<dbReference type="Pfam" id="PF01408">
    <property type="entry name" value="GFO_IDH_MocA"/>
    <property type="match status" value="1"/>
</dbReference>